<protein>
    <recommendedName>
        <fullName evidence="5">IQ calmodulin-binding motif containing protein</fullName>
    </recommendedName>
</protein>
<feature type="chain" id="PRO_5003864689" description="IQ calmodulin-binding motif containing protein" evidence="2">
    <location>
        <begin position="34"/>
        <end position="793"/>
    </location>
</feature>
<dbReference type="EMBL" id="AHKC01015332">
    <property type="protein sequence ID" value="EKF28669.1"/>
    <property type="molecule type" value="Genomic_DNA"/>
</dbReference>
<sequence length="793" mass="92267">MCFFFFSCSLNCMRTKLTCVLLALSVYTCLVLCGDELPCFPVPSILTEELAHMHVEDKPHSVAPPSALSTSTGMQRSRSHASYGSGFRSSANGPRSDLSRTTHSNWNPHSRQLARAFLCSDSTIMTNMVPNRTSQDTLRYMANATAKKHSILEKFSEQMKKYHTFQPSFVEDGVYSTLMTSRRVSVSNAWDTVGKILDASSSYAIRHNADGHFLTTVENVPSVKKQLSNKHYEAPASRPFSDDSLKASSPLSIKDKDDAAFYLWRREHSNASPDEVREELHFRDKERASEWRKFFASKKQQWKADLDVLSGNSRDDMSLQSTPAYPHEKEKTELSTELLAEQLEQGFLWGVFFNGETQAKHGTSAAVERVPTLATEIISDYRKSNELQEWMERKWRHHTHRHENAALRIQCAYRCHRARRFAARRRYARRVAFLEARRVEEESMHAWSTALRVMTDELNNTGDNFNSTWRSLNFVFSKLQAKALARRARKKAEMDSDCEVKEYAATTIQRVYRGYCGRQLARIIRFPEVFEQLRRNRFQAAAIMLQAAWRGCATRARIRRQTEAVLIIQRLVRSSAARSRLRRLRATKREEREQLTLQFAAKIVYQFLRGIVLCRRERILRFREQAEVLHRVTSGLFTRLDMYRRRQTLLQLVLWTQRHFRGARGRELARQQRELRDALFQRLRCVDAATVIKRAWRRSIMAAAKAPRVDTAEKTTVMSTAKTEHSMEETVMMIQNRFRGMRILRRARAERDAAREQLLLREGAERILRFYRRFKSLRSAPPPKTQQVDRKQL</sequence>
<dbReference type="Pfam" id="PF00612">
    <property type="entry name" value="IQ"/>
    <property type="match status" value="3"/>
</dbReference>
<dbReference type="PROSITE" id="PS50096">
    <property type="entry name" value="IQ"/>
    <property type="match status" value="5"/>
</dbReference>
<proteinExistence type="predicted"/>
<feature type="compositionally biased region" description="Polar residues" evidence="1">
    <location>
        <begin position="67"/>
        <end position="106"/>
    </location>
</feature>
<evidence type="ECO:0000256" key="2">
    <source>
        <dbReference type="SAM" id="SignalP"/>
    </source>
</evidence>
<evidence type="ECO:0000313" key="4">
    <source>
        <dbReference type="Proteomes" id="UP000007350"/>
    </source>
</evidence>
<keyword evidence="2" id="KW-0732">Signal</keyword>
<accession>K2MSP3</accession>
<dbReference type="AlphaFoldDB" id="K2MSP3"/>
<dbReference type="InterPro" id="IPR000048">
    <property type="entry name" value="IQ_motif_EF-hand-BS"/>
</dbReference>
<evidence type="ECO:0000313" key="3">
    <source>
        <dbReference type="EMBL" id="EKF28669.1"/>
    </source>
</evidence>
<feature type="region of interest" description="Disordered" evidence="1">
    <location>
        <begin position="57"/>
        <end position="106"/>
    </location>
</feature>
<dbReference type="Gene3D" id="1.20.5.190">
    <property type="match status" value="1"/>
</dbReference>
<organism evidence="3 4">
    <name type="scientific">Trypanosoma cruzi marinkellei</name>
    <dbReference type="NCBI Taxonomy" id="85056"/>
    <lineage>
        <taxon>Eukaryota</taxon>
        <taxon>Discoba</taxon>
        <taxon>Euglenozoa</taxon>
        <taxon>Kinetoplastea</taxon>
        <taxon>Metakinetoplastina</taxon>
        <taxon>Trypanosomatida</taxon>
        <taxon>Trypanosomatidae</taxon>
        <taxon>Trypanosoma</taxon>
        <taxon>Schizotrypanum</taxon>
    </lineage>
</organism>
<gene>
    <name evidence="3" type="ORF">MOQ_007574</name>
</gene>
<comment type="caution">
    <text evidence="3">The sequence shown here is derived from an EMBL/GenBank/DDBJ whole genome shotgun (WGS) entry which is preliminary data.</text>
</comment>
<name>K2MSP3_TRYCR</name>
<feature type="region of interest" description="Disordered" evidence="1">
    <location>
        <begin position="226"/>
        <end position="248"/>
    </location>
</feature>
<dbReference type="SMART" id="SM00015">
    <property type="entry name" value="IQ"/>
    <property type="match status" value="6"/>
</dbReference>
<reference evidence="3 4" key="1">
    <citation type="journal article" date="2012" name="BMC Genomics">
        <title>Comparative genomic analysis of human infective Trypanosoma cruzi lineages with the bat-restricted subspecies T. cruzi marinkellei.</title>
        <authorList>
            <person name="Franzen O."/>
            <person name="Talavera-Lopez C."/>
            <person name="Ochaya S."/>
            <person name="Butler C.E."/>
            <person name="Messenger L.A."/>
            <person name="Lewis M.D."/>
            <person name="Llewellyn M.S."/>
            <person name="Marinkelle C.J."/>
            <person name="Tyler K.M."/>
            <person name="Miles M.A."/>
            <person name="Andersson B."/>
        </authorList>
    </citation>
    <scope>NUCLEOTIDE SEQUENCE [LARGE SCALE GENOMIC DNA]</scope>
    <source>
        <strain evidence="3 4">B7</strain>
    </source>
</reference>
<dbReference type="Proteomes" id="UP000007350">
    <property type="component" value="Unassembled WGS sequence"/>
</dbReference>
<keyword evidence="4" id="KW-1185">Reference proteome</keyword>
<evidence type="ECO:0008006" key="5">
    <source>
        <dbReference type="Google" id="ProtNLM"/>
    </source>
</evidence>
<dbReference type="OrthoDB" id="2148418at2759"/>
<evidence type="ECO:0000256" key="1">
    <source>
        <dbReference type="SAM" id="MobiDB-lite"/>
    </source>
</evidence>
<feature type="signal peptide" evidence="2">
    <location>
        <begin position="1"/>
        <end position="33"/>
    </location>
</feature>